<dbReference type="Gene3D" id="3.40.50.720">
    <property type="entry name" value="NAD(P)-binding Rossmann-like Domain"/>
    <property type="match status" value="1"/>
</dbReference>
<evidence type="ECO:0000313" key="3">
    <source>
        <dbReference type="Proteomes" id="UP000019487"/>
    </source>
</evidence>
<comment type="caution">
    <text evidence="2">The sequence shown here is derived from an EMBL/GenBank/DDBJ whole genome shotgun (WGS) entry which is preliminary data.</text>
</comment>
<feature type="domain" description="NAD(P)-binding" evidence="1">
    <location>
        <begin position="169"/>
        <end position="370"/>
    </location>
</feature>
<dbReference type="InterPro" id="IPR032710">
    <property type="entry name" value="NTF2-like_dom_sf"/>
</dbReference>
<dbReference type="SUPFAM" id="SSF51735">
    <property type="entry name" value="NAD(P)-binding Rossmann-fold domains"/>
    <property type="match status" value="1"/>
</dbReference>
<dbReference type="STRING" id="1432307.W9CWF9"/>
<dbReference type="AlphaFoldDB" id="W9CWF9"/>
<dbReference type="PANTHER" id="PTHR39598">
    <property type="entry name" value="AUSTINOL SYNTHESIS PROTEIN F-RELATED"/>
    <property type="match status" value="1"/>
</dbReference>
<dbReference type="Gene3D" id="3.10.450.50">
    <property type="match status" value="1"/>
</dbReference>
<evidence type="ECO:0000313" key="2">
    <source>
        <dbReference type="EMBL" id="ESZ98969.1"/>
    </source>
</evidence>
<dbReference type="InterPro" id="IPR050977">
    <property type="entry name" value="Fungal_Meroterpenoid_Isomerase"/>
</dbReference>
<name>W9CWF9_SCLBF</name>
<evidence type="ECO:0000259" key="1">
    <source>
        <dbReference type="Pfam" id="PF13460"/>
    </source>
</evidence>
<gene>
    <name evidence="2" type="ORF">SBOR_0627</name>
</gene>
<dbReference type="PANTHER" id="PTHR39598:SF1">
    <property type="entry name" value="AUSTINOID BIOSYNTHESIS CLUSTERS PROTEIN F-RELATED"/>
    <property type="match status" value="1"/>
</dbReference>
<keyword evidence="3" id="KW-1185">Reference proteome</keyword>
<dbReference type="InterPro" id="IPR036291">
    <property type="entry name" value="NAD(P)-bd_dom_sf"/>
</dbReference>
<dbReference type="SUPFAM" id="SSF54427">
    <property type="entry name" value="NTF2-like"/>
    <property type="match status" value="1"/>
</dbReference>
<dbReference type="EMBL" id="AYSA01000026">
    <property type="protein sequence ID" value="ESZ98969.1"/>
    <property type="molecule type" value="Genomic_DNA"/>
</dbReference>
<dbReference type="HOGENOM" id="CLU_669321_0_0_1"/>
<protein>
    <submittedName>
        <fullName evidence="2">Putative NAD-dependent epimerase/dehydratase</fullName>
    </submittedName>
</protein>
<sequence>MSAPVEIQAATLDKFIAGWKEFTPESWMATWSGDCTQKMLPLSLGVPARSRTEVLGILPKLMSILKNYKLDIYEIVHDAPRSKAVIYATSYADTPFGDFKWTNEYAVFITFTENGTQVKRFEEMVDTAFYQQFFPKFQQYMKEQGATAHYRSSTRSGNLRIMAVYAVLGSTGNCGTALIQNLLKQPGAKINAYCRNRSKLLRLIPEVENSTQVEIFEGSIQNEELLKICLKGCHAVFLVVSTNDNIPGCHLSQDTAISVIHALESLKQAEIMKLPKLVLLSSATIDDHFSRHLPWMLRQILLRSASHVYNDLRETEKLLRSQEDWLTTIYIKPGALSVDKERGHALSFTDEGSPLSYMDLAAAMAEAADDEEGRDSDVHSDRAFEAFLSFYASVFADNGALGLHSQLGVEE</sequence>
<dbReference type="Proteomes" id="UP000019487">
    <property type="component" value="Unassembled WGS sequence"/>
</dbReference>
<dbReference type="Pfam" id="PF13460">
    <property type="entry name" value="NAD_binding_10"/>
    <property type="match status" value="1"/>
</dbReference>
<dbReference type="InterPro" id="IPR016040">
    <property type="entry name" value="NAD(P)-bd_dom"/>
</dbReference>
<reference evidence="2 3" key="1">
    <citation type="journal article" date="2014" name="Genome Announc.">
        <title>Draft genome sequence of Sclerotinia borealis, a psychrophilic plant pathogenic fungus.</title>
        <authorList>
            <person name="Mardanov A.V."/>
            <person name="Beletsky A.V."/>
            <person name="Kadnikov V.V."/>
            <person name="Ignatov A.N."/>
            <person name="Ravin N.V."/>
        </authorList>
    </citation>
    <scope>NUCLEOTIDE SEQUENCE [LARGE SCALE GENOMIC DNA]</scope>
    <source>
        <strain evidence="3">F-4157</strain>
    </source>
</reference>
<proteinExistence type="predicted"/>
<dbReference type="OrthoDB" id="10254221at2759"/>
<organism evidence="2 3">
    <name type="scientific">Sclerotinia borealis (strain F-4128)</name>
    <dbReference type="NCBI Taxonomy" id="1432307"/>
    <lineage>
        <taxon>Eukaryota</taxon>
        <taxon>Fungi</taxon>
        <taxon>Dikarya</taxon>
        <taxon>Ascomycota</taxon>
        <taxon>Pezizomycotina</taxon>
        <taxon>Leotiomycetes</taxon>
        <taxon>Helotiales</taxon>
        <taxon>Sclerotiniaceae</taxon>
        <taxon>Sclerotinia</taxon>
    </lineage>
</organism>
<accession>W9CWF9</accession>